<dbReference type="InterPro" id="IPR018950">
    <property type="entry name" value="DiS-bond_isomerase_DsbC/G_N"/>
</dbReference>
<dbReference type="SUPFAM" id="SSF52833">
    <property type="entry name" value="Thioredoxin-like"/>
    <property type="match status" value="1"/>
</dbReference>
<dbReference type="PANTHER" id="PTHR35272">
    <property type="entry name" value="THIOL:DISULFIDE INTERCHANGE PROTEIN DSBC-RELATED"/>
    <property type="match status" value="1"/>
</dbReference>
<dbReference type="InterPro" id="IPR009094">
    <property type="entry name" value="DiS-bond_isomerase_DsbC/G_N_sf"/>
</dbReference>
<evidence type="ECO:0000313" key="9">
    <source>
        <dbReference type="EMBL" id="OIR03292.1"/>
    </source>
</evidence>
<dbReference type="InterPro" id="IPR012336">
    <property type="entry name" value="Thioredoxin-like_fold"/>
</dbReference>
<dbReference type="InterPro" id="IPR033954">
    <property type="entry name" value="DiS-bond_Isoase_DsbC/G"/>
</dbReference>
<accession>A0A1J5SNN7</accession>
<keyword evidence="6" id="KW-0676">Redox-active center</keyword>
<reference evidence="9" key="1">
    <citation type="submission" date="2016-10" db="EMBL/GenBank/DDBJ databases">
        <title>Sequence of Gallionella enrichment culture.</title>
        <authorList>
            <person name="Poehlein A."/>
            <person name="Muehling M."/>
            <person name="Daniel R."/>
        </authorList>
    </citation>
    <scope>NUCLEOTIDE SEQUENCE</scope>
</reference>
<gene>
    <name evidence="9" type="primary">dsbC_6</name>
    <name evidence="9" type="ORF">GALL_145640</name>
</gene>
<evidence type="ECO:0000259" key="8">
    <source>
        <dbReference type="Pfam" id="PF13098"/>
    </source>
</evidence>
<keyword evidence="3" id="KW-0732">Signal</keyword>
<dbReference type="Gene3D" id="3.10.450.70">
    <property type="entry name" value="Disulphide bond isomerase, DsbC/G, N-terminal"/>
    <property type="match status" value="1"/>
</dbReference>
<dbReference type="InterPro" id="IPR051470">
    <property type="entry name" value="Thiol:disulfide_interchange"/>
</dbReference>
<evidence type="ECO:0000256" key="2">
    <source>
        <dbReference type="ARBA" id="ARBA00009813"/>
    </source>
</evidence>
<evidence type="ECO:0000256" key="5">
    <source>
        <dbReference type="ARBA" id="ARBA00023157"/>
    </source>
</evidence>
<evidence type="ECO:0000259" key="7">
    <source>
        <dbReference type="Pfam" id="PF10411"/>
    </source>
</evidence>
<feature type="domain" description="Disulphide bond isomerase DsbC/G N-terminal" evidence="7">
    <location>
        <begin position="2"/>
        <end position="56"/>
    </location>
</feature>
<dbReference type="Pfam" id="PF13098">
    <property type="entry name" value="Thioredoxin_2"/>
    <property type="match status" value="1"/>
</dbReference>
<dbReference type="AlphaFoldDB" id="A0A1J5SNN7"/>
<dbReference type="EMBL" id="MLJW01000067">
    <property type="protein sequence ID" value="OIR03292.1"/>
    <property type="molecule type" value="Genomic_DNA"/>
</dbReference>
<dbReference type="PROSITE" id="PS00194">
    <property type="entry name" value="THIOREDOXIN_1"/>
    <property type="match status" value="1"/>
</dbReference>
<keyword evidence="4" id="KW-0574">Periplasm</keyword>
<dbReference type="GO" id="GO:0042597">
    <property type="term" value="C:periplasmic space"/>
    <property type="evidence" value="ECO:0007669"/>
    <property type="project" value="UniProtKB-SubCell"/>
</dbReference>
<dbReference type="CDD" id="cd03020">
    <property type="entry name" value="DsbA_DsbC_DsbG"/>
    <property type="match status" value="1"/>
</dbReference>
<proteinExistence type="inferred from homology"/>
<evidence type="ECO:0000256" key="4">
    <source>
        <dbReference type="ARBA" id="ARBA00022764"/>
    </source>
</evidence>
<dbReference type="Gene3D" id="3.40.30.10">
    <property type="entry name" value="Glutaredoxin"/>
    <property type="match status" value="1"/>
</dbReference>
<evidence type="ECO:0000256" key="3">
    <source>
        <dbReference type="ARBA" id="ARBA00022729"/>
    </source>
</evidence>
<dbReference type="InterPro" id="IPR036249">
    <property type="entry name" value="Thioredoxin-like_sf"/>
</dbReference>
<organism evidence="9">
    <name type="scientific">mine drainage metagenome</name>
    <dbReference type="NCBI Taxonomy" id="410659"/>
    <lineage>
        <taxon>unclassified sequences</taxon>
        <taxon>metagenomes</taxon>
        <taxon>ecological metagenomes</taxon>
    </lineage>
</organism>
<comment type="caution">
    <text evidence="9">The sequence shown here is derived from an EMBL/GenBank/DDBJ whole genome shotgun (WGS) entry which is preliminary data.</text>
</comment>
<evidence type="ECO:0000256" key="6">
    <source>
        <dbReference type="ARBA" id="ARBA00023284"/>
    </source>
</evidence>
<comment type="subcellular location">
    <subcellularLocation>
        <location evidence="1">Periplasm</location>
    </subcellularLocation>
</comment>
<dbReference type="InterPro" id="IPR017937">
    <property type="entry name" value="Thioredoxin_CS"/>
</dbReference>
<comment type="similarity">
    <text evidence="2">Belongs to the thioredoxin family. DsbC subfamily.</text>
</comment>
<keyword evidence="5" id="KW-1015">Disulfide bond</keyword>
<protein>
    <submittedName>
        <fullName evidence="9">Putative thiol:disulfide interchange protein DsbC</fullName>
    </submittedName>
</protein>
<sequence length="208" mass="23629">MAKRFPYAKLISISKTPYLGLYEVVFDDQLVYTDEKMNYLFSGNVIDMHTMKNLTEEREKQFYAIKFDALPLEIAIKRVNGSGKRKLAIFTDPNCTYCRNLEKEMVKLDNATVYFYIFPILPGSEEKARSIWCSPDRLKAWEDQMLRGVEPVLGSSCDTTALTTVSKLAKKLKITVTPTMVFEDGTIQPGSLPIDQLDNQLTASSSKK</sequence>
<feature type="domain" description="Thioredoxin-like fold" evidence="8">
    <location>
        <begin position="80"/>
        <end position="200"/>
    </location>
</feature>
<dbReference type="PANTHER" id="PTHR35272:SF3">
    <property type="entry name" value="THIOL:DISULFIDE INTERCHANGE PROTEIN DSBC"/>
    <property type="match status" value="1"/>
</dbReference>
<dbReference type="Pfam" id="PF10411">
    <property type="entry name" value="DsbC_N"/>
    <property type="match status" value="1"/>
</dbReference>
<evidence type="ECO:0000256" key="1">
    <source>
        <dbReference type="ARBA" id="ARBA00004418"/>
    </source>
</evidence>
<dbReference type="SUPFAM" id="SSF54423">
    <property type="entry name" value="DsbC/DsbG N-terminal domain-like"/>
    <property type="match status" value="1"/>
</dbReference>
<name>A0A1J5SNN7_9ZZZZ</name>